<dbReference type="Gene3D" id="2.60.120.200">
    <property type="match status" value="1"/>
</dbReference>
<organism evidence="3 4">
    <name type="scientific">Albula glossodonta</name>
    <name type="common">roundjaw bonefish</name>
    <dbReference type="NCBI Taxonomy" id="121402"/>
    <lineage>
        <taxon>Eukaryota</taxon>
        <taxon>Metazoa</taxon>
        <taxon>Chordata</taxon>
        <taxon>Craniata</taxon>
        <taxon>Vertebrata</taxon>
        <taxon>Euteleostomi</taxon>
        <taxon>Actinopterygii</taxon>
        <taxon>Neopterygii</taxon>
        <taxon>Teleostei</taxon>
        <taxon>Albuliformes</taxon>
        <taxon>Albulidae</taxon>
        <taxon>Albula</taxon>
    </lineage>
</organism>
<reference evidence="3" key="1">
    <citation type="thesis" date="2021" institute="BYU ScholarsArchive" country="Provo, UT, USA">
        <title>Applications of and Algorithms for Genome Assembly and Genomic Analyses with an Emphasis on Marine Teleosts.</title>
        <authorList>
            <person name="Pickett B.D."/>
        </authorList>
    </citation>
    <scope>NUCLEOTIDE SEQUENCE</scope>
    <source>
        <strain evidence="3">HI-2016</strain>
    </source>
</reference>
<dbReference type="InterPro" id="IPR013320">
    <property type="entry name" value="ConA-like_dom_sf"/>
</dbReference>
<dbReference type="OrthoDB" id="10020495at2759"/>
<feature type="non-terminal residue" evidence="3">
    <location>
        <position position="129"/>
    </location>
</feature>
<dbReference type="GO" id="GO:0016020">
    <property type="term" value="C:membrane"/>
    <property type="evidence" value="ECO:0007669"/>
    <property type="project" value="InterPro"/>
</dbReference>
<protein>
    <recommendedName>
        <fullName evidence="2">MAM domain-containing protein</fullName>
    </recommendedName>
</protein>
<evidence type="ECO:0000256" key="1">
    <source>
        <dbReference type="SAM" id="SignalP"/>
    </source>
</evidence>
<keyword evidence="4" id="KW-1185">Reference proteome</keyword>
<evidence type="ECO:0000313" key="3">
    <source>
        <dbReference type="EMBL" id="KAG9354042.1"/>
    </source>
</evidence>
<comment type="caution">
    <text evidence="3">The sequence shown here is derived from an EMBL/GenBank/DDBJ whole genome shotgun (WGS) entry which is preliminary data.</text>
</comment>
<dbReference type="InterPro" id="IPR000998">
    <property type="entry name" value="MAM_dom"/>
</dbReference>
<dbReference type="Pfam" id="PF00629">
    <property type="entry name" value="MAM"/>
    <property type="match status" value="1"/>
</dbReference>
<dbReference type="SUPFAM" id="SSF49899">
    <property type="entry name" value="Concanavalin A-like lectins/glucanases"/>
    <property type="match status" value="1"/>
</dbReference>
<proteinExistence type="predicted"/>
<accession>A0A8T2PRL4</accession>
<keyword evidence="1" id="KW-0732">Signal</keyword>
<name>A0A8T2PRL4_9TELE</name>
<evidence type="ECO:0000313" key="4">
    <source>
        <dbReference type="Proteomes" id="UP000824540"/>
    </source>
</evidence>
<feature type="chain" id="PRO_5035737862" description="MAM domain-containing protein" evidence="1">
    <location>
        <begin position="17"/>
        <end position="129"/>
    </location>
</feature>
<evidence type="ECO:0000259" key="2">
    <source>
        <dbReference type="PROSITE" id="PS50060"/>
    </source>
</evidence>
<feature type="signal peptide" evidence="1">
    <location>
        <begin position="1"/>
        <end position="16"/>
    </location>
</feature>
<dbReference type="AlphaFoldDB" id="A0A8T2PRL4"/>
<dbReference type="EMBL" id="JAFBMS010000003">
    <property type="protein sequence ID" value="KAG9354042.1"/>
    <property type="molecule type" value="Genomic_DNA"/>
</dbReference>
<feature type="domain" description="MAM" evidence="2">
    <location>
        <begin position="21"/>
        <end position="129"/>
    </location>
</feature>
<dbReference type="Proteomes" id="UP000824540">
    <property type="component" value="Unassembled WGS sequence"/>
</dbReference>
<gene>
    <name evidence="3" type="ORF">JZ751_012166</name>
</gene>
<sequence>MLLILLLCFHFIVARTQTLPGSCNFETGTCGYVSDPSYSRWTLNQDGRFIEVDSPLMKGSEKAVLVSPELEMFEWSCVRLVYQITGSGSLQLLLRPEGDTFDQTLWTADMPSDSWLVASIDLWNTSASY</sequence>
<dbReference type="PROSITE" id="PS50060">
    <property type="entry name" value="MAM_2"/>
    <property type="match status" value="1"/>
</dbReference>